<dbReference type="EMBL" id="OU015566">
    <property type="protein sequence ID" value="CAG5105888.1"/>
    <property type="molecule type" value="Genomic_DNA"/>
</dbReference>
<dbReference type="Pfam" id="PF14833">
    <property type="entry name" value="NAD_binding_11"/>
    <property type="match status" value="1"/>
</dbReference>
<evidence type="ECO:0000313" key="10">
    <source>
        <dbReference type="EMBL" id="CAG5105888.1"/>
    </source>
</evidence>
<evidence type="ECO:0000256" key="2">
    <source>
        <dbReference type="ARBA" id="ARBA00007598"/>
    </source>
</evidence>
<feature type="compositionally biased region" description="Basic and acidic residues" evidence="8">
    <location>
        <begin position="91"/>
        <end position="100"/>
    </location>
</feature>
<name>A0ABN7SVM6_OIKDI</name>
<evidence type="ECO:0000256" key="7">
    <source>
        <dbReference type="ARBA" id="ARBA00034145"/>
    </source>
</evidence>
<evidence type="ECO:0000256" key="8">
    <source>
        <dbReference type="SAM" id="MobiDB-lite"/>
    </source>
</evidence>
<gene>
    <name evidence="10" type="ORF">OKIOD_LOCUS11306</name>
</gene>
<evidence type="ECO:0000256" key="6">
    <source>
        <dbReference type="ARBA" id="ARBA00034140"/>
    </source>
</evidence>
<dbReference type="InterPro" id="IPR008927">
    <property type="entry name" value="6-PGluconate_DH-like_C_sf"/>
</dbReference>
<evidence type="ECO:0000256" key="4">
    <source>
        <dbReference type="ARBA" id="ARBA00030287"/>
    </source>
</evidence>
<evidence type="ECO:0000256" key="1">
    <source>
        <dbReference type="ARBA" id="ARBA00004286"/>
    </source>
</evidence>
<evidence type="ECO:0000256" key="5">
    <source>
        <dbReference type="ARBA" id="ARBA00032038"/>
    </source>
</evidence>
<dbReference type="SUPFAM" id="SSF63748">
    <property type="entry name" value="Tudor/PWWP/MBT"/>
    <property type="match status" value="1"/>
</dbReference>
<sequence length="441" mass="47378">MADEEKDLTAIGSFVWAKVTGHPFWPGQVVESGPGIKARSGYVVVRFYASNDFASVKPTNDQLKAYKPGTVQTPGKKNRKLLNKAIRHIERAMKGEKNTTDDGPAAGKAQNMDSGSSSSRIRPSIVPADSTSLATILPQASGIPATTAKLGFLGLGIMGGAMAMNLLRTGHDVSVWNRTASKTIPLRNRGATVYDTKRQIVENCDIIFACVSDPKAAREIVFGNGGVLKYMNDQKAYVDMSTVDPETAIAIGEAIRSKGGRFLEAPVSGSKVPAELGELIIMCAGDRTLYVDLYSCMEAISKKWFFLSEVGSAARMKLVVNSIMGAQMAALAEGMALAEKCDLDQVTLLEILSLGALGSKMVNAKGSAILESNFPPNFPLRLQQKDLRLAVSLSDKVHQPISVIASANELYKRSMAANLGDSDMSAVYEVVHQRQDSSMHE</sequence>
<comment type="subcellular location">
    <subcellularLocation>
        <location evidence="1">Chromosome</location>
    </subcellularLocation>
</comment>
<comment type="similarity">
    <text evidence="2">Belongs to the HIBADH-related family. NP60 subfamily.</text>
</comment>
<protein>
    <recommendedName>
        <fullName evidence="6">Cytokine-like nuclear factor N-PAC</fullName>
    </recommendedName>
    <alternativeName>
        <fullName evidence="4">Glyoxylate reductase 1 homolog</fullName>
    </alternativeName>
    <alternativeName>
        <fullName evidence="5">Nuclear protein NP60</fullName>
    </alternativeName>
    <alternativeName>
        <fullName evidence="7">Putative oxidoreductase GLYR1</fullName>
    </alternativeName>
</protein>
<feature type="compositionally biased region" description="Low complexity" evidence="8">
    <location>
        <begin position="114"/>
        <end position="124"/>
    </location>
</feature>
<dbReference type="PROSITE" id="PS00895">
    <property type="entry name" value="3_HYDROXYISOBUT_DH"/>
    <property type="match status" value="1"/>
</dbReference>
<dbReference type="PANTHER" id="PTHR43580">
    <property type="entry name" value="OXIDOREDUCTASE GLYR1-RELATED"/>
    <property type="match status" value="1"/>
</dbReference>
<dbReference type="InterPro" id="IPR013328">
    <property type="entry name" value="6PGD_dom2"/>
</dbReference>
<dbReference type="SUPFAM" id="SSF51735">
    <property type="entry name" value="NAD(P)-binding Rossmann-fold domains"/>
    <property type="match status" value="1"/>
</dbReference>
<dbReference type="InterPro" id="IPR002204">
    <property type="entry name" value="3-OH-isobutyrate_DH-rel_CS"/>
</dbReference>
<dbReference type="Gene3D" id="2.30.30.140">
    <property type="match status" value="1"/>
</dbReference>
<dbReference type="Gene3D" id="3.40.50.720">
    <property type="entry name" value="NAD(P)-binding Rossmann-like Domain"/>
    <property type="match status" value="1"/>
</dbReference>
<evidence type="ECO:0000256" key="3">
    <source>
        <dbReference type="ARBA" id="ARBA00022454"/>
    </source>
</evidence>
<evidence type="ECO:0000259" key="9">
    <source>
        <dbReference type="PROSITE" id="PS50812"/>
    </source>
</evidence>
<dbReference type="Gene3D" id="1.10.1040.10">
    <property type="entry name" value="N-(1-d-carboxylethyl)-l-norvaline Dehydrogenase, domain 2"/>
    <property type="match status" value="1"/>
</dbReference>
<evidence type="ECO:0000313" key="11">
    <source>
        <dbReference type="Proteomes" id="UP001158576"/>
    </source>
</evidence>
<dbReference type="Proteomes" id="UP001158576">
    <property type="component" value="Chromosome 1"/>
</dbReference>
<dbReference type="Pfam" id="PF00855">
    <property type="entry name" value="PWWP"/>
    <property type="match status" value="1"/>
</dbReference>
<accession>A0ABN7SVM6</accession>
<dbReference type="PROSITE" id="PS50812">
    <property type="entry name" value="PWWP"/>
    <property type="match status" value="1"/>
</dbReference>
<dbReference type="Pfam" id="PF03446">
    <property type="entry name" value="NAD_binding_2"/>
    <property type="match status" value="1"/>
</dbReference>
<dbReference type="PANTHER" id="PTHR43580:SF2">
    <property type="entry name" value="CYTOKINE-LIKE NUCLEAR FACTOR N-PAC"/>
    <property type="match status" value="1"/>
</dbReference>
<keyword evidence="11" id="KW-1185">Reference proteome</keyword>
<dbReference type="CDD" id="cd05162">
    <property type="entry name" value="PWWP"/>
    <property type="match status" value="1"/>
</dbReference>
<dbReference type="InterPro" id="IPR029154">
    <property type="entry name" value="HIBADH-like_NADP-bd"/>
</dbReference>
<feature type="region of interest" description="Disordered" evidence="8">
    <location>
        <begin position="91"/>
        <end position="124"/>
    </location>
</feature>
<dbReference type="InterPro" id="IPR006115">
    <property type="entry name" value="6PGDH_NADP-bd"/>
</dbReference>
<dbReference type="SUPFAM" id="SSF48179">
    <property type="entry name" value="6-phosphogluconate dehydrogenase C-terminal domain-like"/>
    <property type="match status" value="1"/>
</dbReference>
<dbReference type="InterPro" id="IPR051265">
    <property type="entry name" value="HIBADH-related_NP60_sf"/>
</dbReference>
<proteinExistence type="inferred from homology"/>
<organism evidence="10 11">
    <name type="scientific">Oikopleura dioica</name>
    <name type="common">Tunicate</name>
    <dbReference type="NCBI Taxonomy" id="34765"/>
    <lineage>
        <taxon>Eukaryota</taxon>
        <taxon>Metazoa</taxon>
        <taxon>Chordata</taxon>
        <taxon>Tunicata</taxon>
        <taxon>Appendicularia</taxon>
        <taxon>Copelata</taxon>
        <taxon>Oikopleuridae</taxon>
        <taxon>Oikopleura</taxon>
    </lineage>
</organism>
<reference evidence="10 11" key="1">
    <citation type="submission" date="2021-04" db="EMBL/GenBank/DDBJ databases">
        <authorList>
            <person name="Bliznina A."/>
        </authorList>
    </citation>
    <scope>NUCLEOTIDE SEQUENCE [LARGE SCALE GENOMIC DNA]</scope>
</reference>
<dbReference type="InterPro" id="IPR000313">
    <property type="entry name" value="PWWP_dom"/>
</dbReference>
<dbReference type="InterPro" id="IPR036291">
    <property type="entry name" value="NAD(P)-bd_dom_sf"/>
</dbReference>
<keyword evidence="3" id="KW-0158">Chromosome</keyword>
<feature type="domain" description="PWWP" evidence="9">
    <location>
        <begin position="11"/>
        <end position="54"/>
    </location>
</feature>